<evidence type="ECO:0000256" key="5">
    <source>
        <dbReference type="RuleBase" id="RU000682"/>
    </source>
</evidence>
<dbReference type="AlphaFoldDB" id="A0A0D7A673"/>
<accession>A0A0D7A673</accession>
<dbReference type="PROSITE" id="PS50071">
    <property type="entry name" value="HOMEOBOX_2"/>
    <property type="match status" value="3"/>
</dbReference>
<dbReference type="Proteomes" id="UP000054144">
    <property type="component" value="Unassembled WGS sequence"/>
</dbReference>
<dbReference type="InterPro" id="IPR051000">
    <property type="entry name" value="Homeobox_DNA-bind_prot"/>
</dbReference>
<evidence type="ECO:0000256" key="1">
    <source>
        <dbReference type="ARBA" id="ARBA00023125"/>
    </source>
</evidence>
<dbReference type="SMART" id="SM00389">
    <property type="entry name" value="HOX"/>
    <property type="match status" value="3"/>
</dbReference>
<evidence type="ECO:0000256" key="4">
    <source>
        <dbReference type="PROSITE-ProRule" id="PRU00108"/>
    </source>
</evidence>
<feature type="DNA-binding region" description="Homeobox" evidence="4">
    <location>
        <begin position="152"/>
        <end position="211"/>
    </location>
</feature>
<keyword evidence="3 4" id="KW-0539">Nucleus</keyword>
<feature type="region of interest" description="Disordered" evidence="6">
    <location>
        <begin position="356"/>
        <end position="379"/>
    </location>
</feature>
<feature type="compositionally biased region" description="Pro residues" evidence="6">
    <location>
        <begin position="219"/>
        <end position="235"/>
    </location>
</feature>
<organism evidence="8 9">
    <name type="scientific">Fistulina hepatica ATCC 64428</name>
    <dbReference type="NCBI Taxonomy" id="1128425"/>
    <lineage>
        <taxon>Eukaryota</taxon>
        <taxon>Fungi</taxon>
        <taxon>Dikarya</taxon>
        <taxon>Basidiomycota</taxon>
        <taxon>Agaricomycotina</taxon>
        <taxon>Agaricomycetes</taxon>
        <taxon>Agaricomycetidae</taxon>
        <taxon>Agaricales</taxon>
        <taxon>Fistulinaceae</taxon>
        <taxon>Fistulina</taxon>
    </lineage>
</organism>
<feature type="DNA-binding region" description="Homeobox" evidence="4">
    <location>
        <begin position="26"/>
        <end position="85"/>
    </location>
</feature>
<feature type="region of interest" description="Disordered" evidence="6">
    <location>
        <begin position="203"/>
        <end position="309"/>
    </location>
</feature>
<keyword evidence="9" id="KW-1185">Reference proteome</keyword>
<dbReference type="GO" id="GO:0005634">
    <property type="term" value="C:nucleus"/>
    <property type="evidence" value="ECO:0007669"/>
    <property type="project" value="UniProtKB-SubCell"/>
</dbReference>
<evidence type="ECO:0000313" key="9">
    <source>
        <dbReference type="Proteomes" id="UP000054144"/>
    </source>
</evidence>
<feature type="domain" description="Homeobox" evidence="7">
    <location>
        <begin position="299"/>
        <end position="359"/>
    </location>
</feature>
<dbReference type="InterPro" id="IPR009057">
    <property type="entry name" value="Homeodomain-like_sf"/>
</dbReference>
<dbReference type="SUPFAM" id="SSF46689">
    <property type="entry name" value="Homeodomain-like"/>
    <property type="match status" value="3"/>
</dbReference>
<feature type="compositionally biased region" description="Acidic residues" evidence="6">
    <location>
        <begin position="391"/>
        <end position="409"/>
    </location>
</feature>
<evidence type="ECO:0000313" key="8">
    <source>
        <dbReference type="EMBL" id="KIY46303.1"/>
    </source>
</evidence>
<name>A0A0D7A673_9AGAR</name>
<proteinExistence type="predicted"/>
<feature type="domain" description="Homeobox" evidence="7">
    <location>
        <begin position="24"/>
        <end position="84"/>
    </location>
</feature>
<feature type="region of interest" description="Disordered" evidence="6">
    <location>
        <begin position="77"/>
        <end position="156"/>
    </location>
</feature>
<dbReference type="OrthoDB" id="6159439at2759"/>
<feature type="compositionally biased region" description="Low complexity" evidence="6">
    <location>
        <begin position="361"/>
        <end position="370"/>
    </location>
</feature>
<keyword evidence="1 4" id="KW-0238">DNA-binding</keyword>
<dbReference type="GO" id="GO:0030154">
    <property type="term" value="P:cell differentiation"/>
    <property type="evidence" value="ECO:0007669"/>
    <property type="project" value="TreeGrafter"/>
</dbReference>
<comment type="subcellular location">
    <subcellularLocation>
        <location evidence="4 5">Nucleus</location>
    </subcellularLocation>
</comment>
<feature type="compositionally biased region" description="Low complexity" evidence="6">
    <location>
        <begin position="129"/>
        <end position="151"/>
    </location>
</feature>
<dbReference type="PANTHER" id="PTHR24324:SF9">
    <property type="entry name" value="HOMEOBOX DOMAIN-CONTAINING PROTEIN"/>
    <property type="match status" value="1"/>
</dbReference>
<evidence type="ECO:0000256" key="2">
    <source>
        <dbReference type="ARBA" id="ARBA00023155"/>
    </source>
</evidence>
<dbReference type="InterPro" id="IPR017970">
    <property type="entry name" value="Homeobox_CS"/>
</dbReference>
<protein>
    <submittedName>
        <fullName evidence="8">Homeobox-domain-containing protein</fullName>
    </submittedName>
</protein>
<dbReference type="GO" id="GO:0000981">
    <property type="term" value="F:DNA-binding transcription factor activity, RNA polymerase II-specific"/>
    <property type="evidence" value="ECO:0007669"/>
    <property type="project" value="InterPro"/>
</dbReference>
<gene>
    <name evidence="8" type="ORF">FISHEDRAFT_75738</name>
</gene>
<dbReference type="PANTHER" id="PTHR24324">
    <property type="entry name" value="HOMEOBOX PROTEIN HHEX"/>
    <property type="match status" value="1"/>
</dbReference>
<dbReference type="Gene3D" id="1.10.10.60">
    <property type="entry name" value="Homeodomain-like"/>
    <property type="match status" value="3"/>
</dbReference>
<feature type="compositionally biased region" description="Basic and acidic residues" evidence="6">
    <location>
        <begin position="1"/>
        <end position="10"/>
    </location>
</feature>
<dbReference type="PROSITE" id="PS00027">
    <property type="entry name" value="HOMEOBOX_1"/>
    <property type="match status" value="2"/>
</dbReference>
<evidence type="ECO:0000259" key="7">
    <source>
        <dbReference type="PROSITE" id="PS50071"/>
    </source>
</evidence>
<dbReference type="GO" id="GO:0000978">
    <property type="term" value="F:RNA polymerase II cis-regulatory region sequence-specific DNA binding"/>
    <property type="evidence" value="ECO:0007669"/>
    <property type="project" value="TreeGrafter"/>
</dbReference>
<feature type="region of interest" description="Disordered" evidence="6">
    <location>
        <begin position="391"/>
        <end position="424"/>
    </location>
</feature>
<dbReference type="Pfam" id="PF00046">
    <property type="entry name" value="Homeodomain"/>
    <property type="match status" value="3"/>
</dbReference>
<dbReference type="InterPro" id="IPR001356">
    <property type="entry name" value="HD"/>
</dbReference>
<keyword evidence="2 4" id="KW-0371">Homeobox</keyword>
<evidence type="ECO:0000256" key="6">
    <source>
        <dbReference type="SAM" id="MobiDB-lite"/>
    </source>
</evidence>
<sequence>MSARKPRTDFDDQLDARLSAPSAAPAKKPRHRHSPAQIAALNELYEKNDHPELKARTELAEQIGMQVKTVNAWFQNKRASSKKRSMLRQTVNTPDAASASSAHRLAREISPASTVNTAPLDDDDYQQHPDPSSRPAPAAASSPSSGPSSAPVKRTRNRLTAVQTETLKNVFAVDQNPNRQLREDLAERIGMSEEAVQTWFSNHKARAKKRESRQATPLTAPPINLPPPTQHPSLPPQSGFAQPPRHLDELLPLDFDNLSPSPHVIRSPGHRVKRSASPYPTPRRNDDRRARSANQPSLTDVRPRRSRPEPYQLSALKALFTQTQRPSPDQRMRLAREIGMEASRVNNWFRNARAQRKRARATTTSAGAMRRSSDDSVSDEDIDMLMQDEEDIDMHDTESISDEEEDGEMGNERDDNVDGTEQMFAYPTPPDVAERYGMDNAPRPPSPTLAPFWPRARLRSQFGSPLGFQLPPAAFPAEMPYSSSPVYDPRVSYDGQTPYEVKNSAMLDDMDTYTNTTAKGSRIEDALLLLNFTRGSAVYVHW</sequence>
<dbReference type="CDD" id="cd00086">
    <property type="entry name" value="homeodomain"/>
    <property type="match status" value="3"/>
</dbReference>
<dbReference type="EMBL" id="KN882035">
    <property type="protein sequence ID" value="KIY46303.1"/>
    <property type="molecule type" value="Genomic_DNA"/>
</dbReference>
<feature type="DNA-binding region" description="Homeobox" evidence="4">
    <location>
        <begin position="301"/>
        <end position="360"/>
    </location>
</feature>
<feature type="region of interest" description="Disordered" evidence="6">
    <location>
        <begin position="1"/>
        <end position="35"/>
    </location>
</feature>
<evidence type="ECO:0000256" key="3">
    <source>
        <dbReference type="ARBA" id="ARBA00023242"/>
    </source>
</evidence>
<feature type="domain" description="Homeobox" evidence="7">
    <location>
        <begin position="150"/>
        <end position="210"/>
    </location>
</feature>
<reference evidence="8 9" key="1">
    <citation type="journal article" date="2015" name="Fungal Genet. Biol.">
        <title>Evolution of novel wood decay mechanisms in Agaricales revealed by the genome sequences of Fistulina hepatica and Cylindrobasidium torrendii.</title>
        <authorList>
            <person name="Floudas D."/>
            <person name="Held B.W."/>
            <person name="Riley R."/>
            <person name="Nagy L.G."/>
            <person name="Koehler G."/>
            <person name="Ransdell A.S."/>
            <person name="Younus H."/>
            <person name="Chow J."/>
            <person name="Chiniquy J."/>
            <person name="Lipzen A."/>
            <person name="Tritt A."/>
            <person name="Sun H."/>
            <person name="Haridas S."/>
            <person name="LaButti K."/>
            <person name="Ohm R.A."/>
            <person name="Kues U."/>
            <person name="Blanchette R.A."/>
            <person name="Grigoriev I.V."/>
            <person name="Minto R.E."/>
            <person name="Hibbett D.S."/>
        </authorList>
    </citation>
    <scope>NUCLEOTIDE SEQUENCE [LARGE SCALE GENOMIC DNA]</scope>
    <source>
        <strain evidence="8 9">ATCC 64428</strain>
    </source>
</reference>